<dbReference type="EMBL" id="CP182909">
    <property type="protein sequence ID" value="XPM62584.1"/>
    <property type="molecule type" value="Genomic_DNA"/>
</dbReference>
<proteinExistence type="predicted"/>
<sequence>MLFPLIAFSAIFILFTLEVLFPPKPRPKNPEQELGEAVEKYLNKKLKKDAFK</sequence>
<reference evidence="1 2" key="1">
    <citation type="journal article" date="2016" name="Genome Announc.">
        <title>Draft Genome Sequence of the Thermotolerant Cyanobacterium Desertifilum sp. IPPAS B-1220.</title>
        <authorList>
            <person name="Mironov K.S."/>
            <person name="Sinetova M.A."/>
            <person name="Bolatkhan K."/>
            <person name="Zayadan B.K."/>
            <person name="Ustinova V.V."/>
            <person name="Kupriyanova E.V."/>
            <person name="Skrypnik A.N."/>
            <person name="Gogoleva N.E."/>
            <person name="Gogolev Y.V."/>
            <person name="Los D.A."/>
        </authorList>
    </citation>
    <scope>NUCLEOTIDE SEQUENCE [LARGE SCALE GENOMIC DNA]</scope>
    <source>
        <strain evidence="1 2">IPPAS B-1220</strain>
    </source>
</reference>
<accession>A0ACD5GPL8</accession>
<organism evidence="1 2">
    <name type="scientific">Desertifilum tharense IPPAS B-1220</name>
    <dbReference type="NCBI Taxonomy" id="1781255"/>
    <lineage>
        <taxon>Bacteria</taxon>
        <taxon>Bacillati</taxon>
        <taxon>Cyanobacteriota</taxon>
        <taxon>Cyanophyceae</taxon>
        <taxon>Desertifilales</taxon>
        <taxon>Desertifilaceae</taxon>
        <taxon>Desertifilum</taxon>
    </lineage>
</organism>
<protein>
    <submittedName>
        <fullName evidence="1">Uncharacterized protein</fullName>
    </submittedName>
</protein>
<evidence type="ECO:0000313" key="2">
    <source>
        <dbReference type="Proteomes" id="UP000095472"/>
    </source>
</evidence>
<name>A0ACD5GPL8_9CYAN</name>
<keyword evidence="2" id="KW-1185">Reference proteome</keyword>
<evidence type="ECO:0000313" key="1">
    <source>
        <dbReference type="EMBL" id="XPM62584.1"/>
    </source>
</evidence>
<dbReference type="Proteomes" id="UP000095472">
    <property type="component" value="Chromosome"/>
</dbReference>
<gene>
    <name evidence="1" type="ORF">BH720_023350</name>
</gene>